<proteinExistence type="predicted"/>
<dbReference type="Proteomes" id="UP000633509">
    <property type="component" value="Unassembled WGS sequence"/>
</dbReference>
<reference evidence="1 2" key="1">
    <citation type="submission" date="2020-10" db="EMBL/GenBank/DDBJ databases">
        <title>Sequencing the genomes of 1000 actinobacteria strains.</title>
        <authorList>
            <person name="Klenk H.-P."/>
        </authorList>
    </citation>
    <scope>NUCLEOTIDE SEQUENCE [LARGE SCALE GENOMIC DNA]</scope>
    <source>
        <strain evidence="1 2">DSM 43173</strain>
    </source>
</reference>
<keyword evidence="2" id="KW-1185">Reference proteome</keyword>
<dbReference type="EMBL" id="JADBEK010000001">
    <property type="protein sequence ID" value="MBE1592224.1"/>
    <property type="molecule type" value="Genomic_DNA"/>
</dbReference>
<organism evidence="1 2">
    <name type="scientific">Nonomuraea angiospora</name>
    <dbReference type="NCBI Taxonomy" id="46172"/>
    <lineage>
        <taxon>Bacteria</taxon>
        <taxon>Bacillati</taxon>
        <taxon>Actinomycetota</taxon>
        <taxon>Actinomycetes</taxon>
        <taxon>Streptosporangiales</taxon>
        <taxon>Streptosporangiaceae</taxon>
        <taxon>Nonomuraea</taxon>
    </lineage>
</organism>
<protein>
    <submittedName>
        <fullName evidence="1">Uncharacterized protein</fullName>
    </submittedName>
</protein>
<comment type="caution">
    <text evidence="1">The sequence shown here is derived from an EMBL/GenBank/DDBJ whole genome shotgun (WGS) entry which is preliminary data.</text>
</comment>
<accession>A0ABR9MH35</accession>
<sequence>MLLYVVQFPAHVTRGLGLVGQVHGVAGVLQKPVQVAALKADGGQVGQEAAPAPERGGGPAESEIAFRSRGLYGASTKSKRSMSVTLVWSGRISGCASSTRRFSGSTLLSGVGLCSSRP</sequence>
<name>A0ABR9MH35_9ACTN</name>
<evidence type="ECO:0000313" key="1">
    <source>
        <dbReference type="EMBL" id="MBE1592224.1"/>
    </source>
</evidence>
<dbReference type="RefSeq" id="WP_192791801.1">
    <property type="nucleotide sequence ID" value="NZ_JADBEK010000001.1"/>
</dbReference>
<evidence type="ECO:0000313" key="2">
    <source>
        <dbReference type="Proteomes" id="UP000633509"/>
    </source>
</evidence>
<gene>
    <name evidence="1" type="ORF">H4W80_010482</name>
</gene>